<keyword evidence="1" id="KW-0472">Membrane</keyword>
<feature type="transmembrane region" description="Helical" evidence="1">
    <location>
        <begin position="12"/>
        <end position="29"/>
    </location>
</feature>
<sequence length="144" mass="16148">MIITLRRSRLLDFLLVSIHALSALALFLVALPTPVRIVTFGFIVASLVRALRRESFTSLKLSAENAGQICFGRAASCVLVADILPETAVFLFLVVLRLREEGDQAHFQVILLPDQMSKDEFRRIRVWLRWRLTNDAGSPSSSPL</sequence>
<keyword evidence="1" id="KW-1133">Transmembrane helix</keyword>
<reference evidence="2 3" key="1">
    <citation type="submission" date="2016-10" db="EMBL/GenBank/DDBJ databases">
        <authorList>
            <person name="de Groot N.N."/>
        </authorList>
    </citation>
    <scope>NUCLEOTIDE SEQUENCE [LARGE SCALE GENOMIC DNA]</scope>
    <source>
        <strain evidence="2 3">DSM 5885</strain>
    </source>
</reference>
<dbReference type="STRING" id="83767.SAMN05660652_01834"/>
<protein>
    <submittedName>
        <fullName evidence="2">Toxin CptA</fullName>
    </submittedName>
</protein>
<dbReference type="OrthoDB" id="9182772at2"/>
<gene>
    <name evidence="2" type="ORF">SAMN05660652_01834</name>
</gene>
<dbReference type="EMBL" id="FNCY01000006">
    <property type="protein sequence ID" value="SDH52940.1"/>
    <property type="molecule type" value="Genomic_DNA"/>
</dbReference>
<evidence type="ECO:0000313" key="3">
    <source>
        <dbReference type="Proteomes" id="UP000198607"/>
    </source>
</evidence>
<dbReference type="Proteomes" id="UP000198607">
    <property type="component" value="Unassembled WGS sequence"/>
</dbReference>
<keyword evidence="1" id="KW-0812">Transmembrane</keyword>
<organism evidence="2 3">
    <name type="scientific">Propionivibrio dicarboxylicus</name>
    <dbReference type="NCBI Taxonomy" id="83767"/>
    <lineage>
        <taxon>Bacteria</taxon>
        <taxon>Pseudomonadati</taxon>
        <taxon>Pseudomonadota</taxon>
        <taxon>Betaproteobacteria</taxon>
        <taxon>Rhodocyclales</taxon>
        <taxon>Rhodocyclaceae</taxon>
        <taxon>Propionivibrio</taxon>
    </lineage>
</organism>
<evidence type="ECO:0000256" key="1">
    <source>
        <dbReference type="SAM" id="Phobius"/>
    </source>
</evidence>
<name>A0A1G8D6P3_9RHOO</name>
<evidence type="ECO:0000313" key="2">
    <source>
        <dbReference type="EMBL" id="SDH52940.1"/>
    </source>
</evidence>
<dbReference type="Pfam" id="PF07254">
    <property type="entry name" value="Cpta_toxin"/>
    <property type="match status" value="1"/>
</dbReference>
<dbReference type="AlphaFoldDB" id="A0A1G8D6P3"/>
<dbReference type="InterPro" id="IPR009883">
    <property type="entry name" value="YgfX"/>
</dbReference>
<dbReference type="RefSeq" id="WP_143009810.1">
    <property type="nucleotide sequence ID" value="NZ_FNCY01000006.1"/>
</dbReference>
<proteinExistence type="predicted"/>
<keyword evidence="3" id="KW-1185">Reference proteome</keyword>
<accession>A0A1G8D6P3</accession>